<proteinExistence type="predicted"/>
<dbReference type="EMBL" id="VIEB01000660">
    <property type="protein sequence ID" value="TQD83926.1"/>
    <property type="molecule type" value="Genomic_DNA"/>
</dbReference>
<protein>
    <submittedName>
        <fullName evidence="1">Uncharacterized protein</fullName>
    </submittedName>
</protein>
<dbReference type="STRING" id="106549.A0A540LBT2"/>
<organism evidence="1 2">
    <name type="scientific">Malus baccata</name>
    <name type="common">Siberian crab apple</name>
    <name type="synonym">Pyrus baccata</name>
    <dbReference type="NCBI Taxonomy" id="106549"/>
    <lineage>
        <taxon>Eukaryota</taxon>
        <taxon>Viridiplantae</taxon>
        <taxon>Streptophyta</taxon>
        <taxon>Embryophyta</taxon>
        <taxon>Tracheophyta</taxon>
        <taxon>Spermatophyta</taxon>
        <taxon>Magnoliopsida</taxon>
        <taxon>eudicotyledons</taxon>
        <taxon>Gunneridae</taxon>
        <taxon>Pentapetalae</taxon>
        <taxon>rosids</taxon>
        <taxon>fabids</taxon>
        <taxon>Rosales</taxon>
        <taxon>Rosaceae</taxon>
        <taxon>Amygdaloideae</taxon>
        <taxon>Maleae</taxon>
        <taxon>Malus</taxon>
    </lineage>
</organism>
<comment type="caution">
    <text evidence="1">The sequence shown here is derived from an EMBL/GenBank/DDBJ whole genome shotgun (WGS) entry which is preliminary data.</text>
</comment>
<sequence>MAAISLDPRLNLQATKKSNQHGVVLEEIEGLIRVHKDGHVERPPMIPSVPSTLALPPGVAAKDVVIDKFTNLF</sequence>
<evidence type="ECO:0000313" key="1">
    <source>
        <dbReference type="EMBL" id="TQD83926.1"/>
    </source>
</evidence>
<reference evidence="1 2" key="1">
    <citation type="journal article" date="2019" name="G3 (Bethesda)">
        <title>Sequencing of a Wild Apple (Malus baccata) Genome Unravels the Differences Between Cultivated and Wild Apple Species Regarding Disease Resistance and Cold Tolerance.</title>
        <authorList>
            <person name="Chen X."/>
        </authorList>
    </citation>
    <scope>NUCLEOTIDE SEQUENCE [LARGE SCALE GENOMIC DNA]</scope>
    <source>
        <strain evidence="2">cv. Shandingzi</strain>
        <tissue evidence="1">Leaves</tissue>
    </source>
</reference>
<gene>
    <name evidence="1" type="ORF">C1H46_030538</name>
</gene>
<keyword evidence="2" id="KW-1185">Reference proteome</keyword>
<dbReference type="AlphaFoldDB" id="A0A540LBT2"/>
<evidence type="ECO:0000313" key="2">
    <source>
        <dbReference type="Proteomes" id="UP000315295"/>
    </source>
</evidence>
<dbReference type="Proteomes" id="UP000315295">
    <property type="component" value="Unassembled WGS sequence"/>
</dbReference>
<accession>A0A540LBT2</accession>
<name>A0A540LBT2_MALBA</name>